<dbReference type="InterPro" id="IPR000163">
    <property type="entry name" value="Prohibitin"/>
</dbReference>
<feature type="domain" description="Band 7" evidence="3">
    <location>
        <begin position="28"/>
        <end position="211"/>
    </location>
</feature>
<dbReference type="GO" id="GO:0016020">
    <property type="term" value="C:membrane"/>
    <property type="evidence" value="ECO:0007669"/>
    <property type="project" value="UniProtKB-SubCell"/>
</dbReference>
<accession>A0A3L9MF79</accession>
<comment type="subcellular location">
    <subcellularLocation>
        <location evidence="1">Membrane</location>
        <topology evidence="1">Single-pass membrane protein</topology>
    </subcellularLocation>
</comment>
<dbReference type="PANTHER" id="PTHR42911">
    <property type="entry name" value="MODULATOR OF FTSH PROTEASE HFLC"/>
    <property type="match status" value="1"/>
</dbReference>
<dbReference type="EMBL" id="RDOJ01000006">
    <property type="protein sequence ID" value="RLZ10686.1"/>
    <property type="molecule type" value="Genomic_DNA"/>
</dbReference>
<keyword evidence="5" id="KW-1185">Reference proteome</keyword>
<evidence type="ECO:0000313" key="4">
    <source>
        <dbReference type="EMBL" id="RLZ10686.1"/>
    </source>
</evidence>
<gene>
    <name evidence="4" type="ORF">EAH69_05955</name>
</gene>
<dbReference type="AlphaFoldDB" id="A0A3L9MF79"/>
<reference evidence="4 5" key="1">
    <citation type="submission" date="2018-10" db="EMBL/GenBank/DDBJ databases">
        <authorList>
            <person name="Chen X."/>
        </authorList>
    </citation>
    <scope>NUCLEOTIDE SEQUENCE [LARGE SCALE GENOMIC DNA]</scope>
    <source>
        <strain evidence="4 5">YIM 102668</strain>
    </source>
</reference>
<evidence type="ECO:0000313" key="5">
    <source>
        <dbReference type="Proteomes" id="UP000275348"/>
    </source>
</evidence>
<sequence>MNKNLIKLTAGGIAFLILLITALACTERIDAGHEGLKVKMYGSDKGVQDVALVTGRVWYNPLTEQVFEIPTYVQTVNYDAFTVNAKDGSVFTVDPTISLKVIDGQSPKIFKKYRKGINEVLQNTLVNHIKDVYRIEFNKYTTDQIISSREAFENGVQAKMIAFLKEEGFILEQLTSGIQYPEAITKAINEKNAAIQEAQRVENELKVAEANAKKLIVQAEAEAKANELRKVSLNQLLIQQQFIEKWDGKTAIYGNAPSFFKSVN</sequence>
<dbReference type="InterPro" id="IPR001107">
    <property type="entry name" value="Band_7"/>
</dbReference>
<feature type="coiled-coil region" evidence="2">
    <location>
        <begin position="184"/>
        <end position="218"/>
    </location>
</feature>
<dbReference type="InterPro" id="IPR036013">
    <property type="entry name" value="Band_7/SPFH_dom_sf"/>
</dbReference>
<name>A0A3L9MF79_9FLAO</name>
<dbReference type="Pfam" id="PF01145">
    <property type="entry name" value="Band_7"/>
    <property type="match status" value="1"/>
</dbReference>
<keyword evidence="2" id="KW-0175">Coiled coil</keyword>
<evidence type="ECO:0000256" key="2">
    <source>
        <dbReference type="SAM" id="Coils"/>
    </source>
</evidence>
<dbReference type="PANTHER" id="PTHR42911:SF2">
    <property type="entry name" value="PROHIBITIN FAMILY PROTEIN"/>
    <property type="match status" value="1"/>
</dbReference>
<dbReference type="PROSITE" id="PS51257">
    <property type="entry name" value="PROKAR_LIPOPROTEIN"/>
    <property type="match status" value="1"/>
</dbReference>
<comment type="caution">
    <text evidence="4">The sequence shown here is derived from an EMBL/GenBank/DDBJ whole genome shotgun (WGS) entry which is preliminary data.</text>
</comment>
<proteinExistence type="predicted"/>
<dbReference type="RefSeq" id="WP_121934271.1">
    <property type="nucleotide sequence ID" value="NZ_RDOJ01000006.1"/>
</dbReference>
<dbReference type="Proteomes" id="UP000275348">
    <property type="component" value="Unassembled WGS sequence"/>
</dbReference>
<dbReference type="Gene3D" id="3.30.479.30">
    <property type="entry name" value="Band 7 domain"/>
    <property type="match status" value="1"/>
</dbReference>
<dbReference type="CDD" id="cd03401">
    <property type="entry name" value="SPFH_prohibitin"/>
    <property type="match status" value="1"/>
</dbReference>
<dbReference type="OrthoDB" id="9792660at2"/>
<evidence type="ECO:0000259" key="3">
    <source>
        <dbReference type="Pfam" id="PF01145"/>
    </source>
</evidence>
<organism evidence="4 5">
    <name type="scientific">Faecalibacter macacae</name>
    <dbReference type="NCBI Taxonomy" id="1859289"/>
    <lineage>
        <taxon>Bacteria</taxon>
        <taxon>Pseudomonadati</taxon>
        <taxon>Bacteroidota</taxon>
        <taxon>Flavobacteriia</taxon>
        <taxon>Flavobacteriales</taxon>
        <taxon>Weeksellaceae</taxon>
        <taxon>Faecalibacter</taxon>
    </lineage>
</organism>
<protein>
    <submittedName>
        <fullName evidence="4">Prohibitin family protein</fullName>
    </submittedName>
</protein>
<evidence type="ECO:0000256" key="1">
    <source>
        <dbReference type="ARBA" id="ARBA00004167"/>
    </source>
</evidence>
<dbReference type="SUPFAM" id="SSF117892">
    <property type="entry name" value="Band 7/SPFH domain"/>
    <property type="match status" value="1"/>
</dbReference>